<organism evidence="2 3">
    <name type="scientific">Novosphingobium olei</name>
    <dbReference type="NCBI Taxonomy" id="2728851"/>
    <lineage>
        <taxon>Bacteria</taxon>
        <taxon>Pseudomonadati</taxon>
        <taxon>Pseudomonadota</taxon>
        <taxon>Alphaproteobacteria</taxon>
        <taxon>Sphingomonadales</taxon>
        <taxon>Sphingomonadaceae</taxon>
        <taxon>Novosphingobium</taxon>
    </lineage>
</organism>
<dbReference type="EMBL" id="JABBGM010000019">
    <property type="protein sequence ID" value="NML96171.1"/>
    <property type="molecule type" value="Genomic_DNA"/>
</dbReference>
<dbReference type="InterPro" id="IPR025514">
    <property type="entry name" value="DUF4402"/>
</dbReference>
<evidence type="ECO:0000256" key="1">
    <source>
        <dbReference type="SAM" id="SignalP"/>
    </source>
</evidence>
<protein>
    <submittedName>
        <fullName evidence="2">DUF4402 domain-containing protein</fullName>
    </submittedName>
</protein>
<name>A0A7Y0GBD3_9SPHN</name>
<reference evidence="2 3" key="1">
    <citation type="submission" date="2020-04" db="EMBL/GenBank/DDBJ databases">
        <title>Novosphingobium sp. TW-4 isolated from soil.</title>
        <authorList>
            <person name="Dahal R.H."/>
            <person name="Chaudhary D.K."/>
        </authorList>
    </citation>
    <scope>NUCLEOTIDE SEQUENCE [LARGE SCALE GENOMIC DNA]</scope>
    <source>
        <strain evidence="2 3">TW-4</strain>
    </source>
</reference>
<dbReference type="RefSeq" id="WP_169495378.1">
    <property type="nucleotide sequence ID" value="NZ_JABBGM010000019.1"/>
</dbReference>
<comment type="caution">
    <text evidence="2">The sequence shown here is derived from an EMBL/GenBank/DDBJ whole genome shotgun (WGS) entry which is preliminary data.</text>
</comment>
<keyword evidence="3" id="KW-1185">Reference proteome</keyword>
<sequence length="166" mass="15561">MRKTILSAVALVLPFGAAQAAPANTSSASGSATATVVAPIVLTHTTSAALNFGKFTSGTTSGTIAVSAAGAATASGDVTLLPGSASSADSFAVAGEAGRAFSIATTNGSVTNGAASMTFTTSPSSVSGTLGSGGTATFTVGGTLSVPASATAGSYSGSYSATVTYN</sequence>
<feature type="chain" id="PRO_5031180716" evidence="1">
    <location>
        <begin position="21"/>
        <end position="166"/>
    </location>
</feature>
<dbReference type="Proteomes" id="UP000583556">
    <property type="component" value="Unassembled WGS sequence"/>
</dbReference>
<accession>A0A7Y0GBD3</accession>
<gene>
    <name evidence="2" type="ORF">HHL27_21145</name>
</gene>
<dbReference type="AlphaFoldDB" id="A0A7Y0GBD3"/>
<dbReference type="Pfam" id="PF14352">
    <property type="entry name" value="DUF4402"/>
    <property type="match status" value="1"/>
</dbReference>
<proteinExistence type="predicted"/>
<evidence type="ECO:0000313" key="3">
    <source>
        <dbReference type="Proteomes" id="UP000583556"/>
    </source>
</evidence>
<evidence type="ECO:0000313" key="2">
    <source>
        <dbReference type="EMBL" id="NML96171.1"/>
    </source>
</evidence>
<keyword evidence="1" id="KW-0732">Signal</keyword>
<feature type="signal peptide" evidence="1">
    <location>
        <begin position="1"/>
        <end position="20"/>
    </location>
</feature>